<feature type="active site" evidence="5">
    <location>
        <position position="80"/>
    </location>
</feature>
<sequence>MDVKNRGFSLIAFSLFLLLSSIFPHHFSAANKNNSIPPTSIHSLISSLVYTIKGNVYPDGLYTVSINIGNPPKPYELDIDTGSDLTWVQCDGPDAPCKGCTMPKDKLYKPNGKQVVKCSDPICVATQSTHVLGQICSKQSPPCVYNVQYADHASTLGVLVRDYMHIGSPSSSTKDPLVAFGCGYEQKFSGPTPPHSKPAGILGLGNGKTSILSQLTSIGFIHNVLGHCLSAEGGGYLFLGDKFVPSSGIVWTPIIQSSLEKHYNTGPVDLFFNGKPTPAKGLQIIFDSGSSYTYFSSPVYTIVANMVNNDLKGKPLSRVKDPSLPICWKGVKPFKSLNEVNNYFKPLTLSFTKSKNLQFQLPPVAYLIITKYGNVCLGILNGNEAGLGNRNVVGGKTFLNLQKCYIFENFIVKSILLLLTDISLQDKVVVYDNEKQQIGWASANCKQIPRS</sequence>
<dbReference type="Proteomes" id="UP000265566">
    <property type="component" value="Chromosome 4"/>
</dbReference>
<comment type="caution">
    <text evidence="9">The sequence shown here is derived from an EMBL/GenBank/DDBJ whole genome shotgun (WGS) entry which is preliminary data.</text>
</comment>
<comment type="similarity">
    <text evidence="1 6">Belongs to the peptidase A1 family.</text>
</comment>
<evidence type="ECO:0000256" key="5">
    <source>
        <dbReference type="PIRSR" id="PIRSR601461-1"/>
    </source>
</evidence>
<dbReference type="GO" id="GO:0004190">
    <property type="term" value="F:aspartic-type endopeptidase activity"/>
    <property type="evidence" value="ECO:0007669"/>
    <property type="project" value="UniProtKB-KW"/>
</dbReference>
<dbReference type="AlphaFoldDB" id="A0A396I391"/>
<dbReference type="InterPro" id="IPR032861">
    <property type="entry name" value="TAXi_N"/>
</dbReference>
<organism evidence="9 10">
    <name type="scientific">Medicago truncatula</name>
    <name type="common">Barrel medic</name>
    <name type="synonym">Medicago tribuloides</name>
    <dbReference type="NCBI Taxonomy" id="3880"/>
    <lineage>
        <taxon>Eukaryota</taxon>
        <taxon>Viridiplantae</taxon>
        <taxon>Streptophyta</taxon>
        <taxon>Embryophyta</taxon>
        <taxon>Tracheophyta</taxon>
        <taxon>Spermatophyta</taxon>
        <taxon>Magnoliopsida</taxon>
        <taxon>eudicotyledons</taxon>
        <taxon>Gunneridae</taxon>
        <taxon>Pentapetalae</taxon>
        <taxon>rosids</taxon>
        <taxon>fabids</taxon>
        <taxon>Fabales</taxon>
        <taxon>Fabaceae</taxon>
        <taxon>Papilionoideae</taxon>
        <taxon>50 kb inversion clade</taxon>
        <taxon>NPAAA clade</taxon>
        <taxon>Hologalegina</taxon>
        <taxon>IRL clade</taxon>
        <taxon>Trifolieae</taxon>
        <taxon>Medicago</taxon>
    </lineage>
</organism>
<reference evidence="10" key="1">
    <citation type="journal article" date="2018" name="Nat. Plants">
        <title>Whole-genome landscape of Medicago truncatula symbiotic genes.</title>
        <authorList>
            <person name="Pecrix Y."/>
            <person name="Staton S.E."/>
            <person name="Sallet E."/>
            <person name="Lelandais-Briere C."/>
            <person name="Moreau S."/>
            <person name="Carrere S."/>
            <person name="Blein T."/>
            <person name="Jardinaud M.F."/>
            <person name="Latrasse D."/>
            <person name="Zouine M."/>
            <person name="Zahm M."/>
            <person name="Kreplak J."/>
            <person name="Mayjonade B."/>
            <person name="Satge C."/>
            <person name="Perez M."/>
            <person name="Cauet S."/>
            <person name="Marande W."/>
            <person name="Chantry-Darmon C."/>
            <person name="Lopez-Roques C."/>
            <person name="Bouchez O."/>
            <person name="Berard A."/>
            <person name="Debelle F."/>
            <person name="Munos S."/>
            <person name="Bendahmane A."/>
            <person name="Berges H."/>
            <person name="Niebel A."/>
            <person name="Buitink J."/>
            <person name="Frugier F."/>
            <person name="Benhamed M."/>
            <person name="Crespi M."/>
            <person name="Gouzy J."/>
            <person name="Gamas P."/>
        </authorList>
    </citation>
    <scope>NUCLEOTIDE SEQUENCE [LARGE SCALE GENOMIC DNA]</scope>
    <source>
        <strain evidence="10">cv. Jemalong A17</strain>
    </source>
</reference>
<dbReference type="GO" id="GO:0006508">
    <property type="term" value="P:proteolysis"/>
    <property type="evidence" value="ECO:0007669"/>
    <property type="project" value="UniProtKB-KW"/>
</dbReference>
<dbReference type="Gramene" id="rna21223">
    <property type="protein sequence ID" value="RHN59223.1"/>
    <property type="gene ID" value="gene21223"/>
</dbReference>
<evidence type="ECO:0000256" key="7">
    <source>
        <dbReference type="SAM" id="SignalP"/>
    </source>
</evidence>
<dbReference type="InterPro" id="IPR001969">
    <property type="entry name" value="Aspartic_peptidase_AS"/>
</dbReference>
<dbReference type="InterPro" id="IPR021109">
    <property type="entry name" value="Peptidase_aspartic_dom_sf"/>
</dbReference>
<dbReference type="Pfam" id="PF14543">
    <property type="entry name" value="TAXi_N"/>
    <property type="match status" value="1"/>
</dbReference>
<feature type="chain" id="PRO_5017414205" evidence="7">
    <location>
        <begin position="30"/>
        <end position="451"/>
    </location>
</feature>
<evidence type="ECO:0000313" key="10">
    <source>
        <dbReference type="Proteomes" id="UP000265566"/>
    </source>
</evidence>
<gene>
    <name evidence="9" type="ORF">MtrunA17_Chr4g0010951</name>
</gene>
<dbReference type="Gene3D" id="2.40.70.10">
    <property type="entry name" value="Acid Proteases"/>
    <property type="match status" value="2"/>
</dbReference>
<evidence type="ECO:0000256" key="2">
    <source>
        <dbReference type="ARBA" id="ARBA00022670"/>
    </source>
</evidence>
<dbReference type="PROSITE" id="PS00141">
    <property type="entry name" value="ASP_PROTEASE"/>
    <property type="match status" value="2"/>
</dbReference>
<name>A0A396I391_MEDTR</name>
<feature type="active site" evidence="5">
    <location>
        <position position="287"/>
    </location>
</feature>
<evidence type="ECO:0000259" key="8">
    <source>
        <dbReference type="PROSITE" id="PS51767"/>
    </source>
</evidence>
<dbReference type="InterPro" id="IPR033121">
    <property type="entry name" value="PEPTIDASE_A1"/>
</dbReference>
<dbReference type="SUPFAM" id="SSF50630">
    <property type="entry name" value="Acid proteases"/>
    <property type="match status" value="1"/>
</dbReference>
<proteinExistence type="inferred from homology"/>
<evidence type="ECO:0000256" key="4">
    <source>
        <dbReference type="ARBA" id="ARBA00022801"/>
    </source>
</evidence>
<evidence type="ECO:0000256" key="6">
    <source>
        <dbReference type="RuleBase" id="RU000454"/>
    </source>
</evidence>
<dbReference type="EMBL" id="PSQE01000004">
    <property type="protein sequence ID" value="RHN59223.1"/>
    <property type="molecule type" value="Genomic_DNA"/>
</dbReference>
<keyword evidence="3 6" id="KW-0064">Aspartyl protease</keyword>
<dbReference type="Pfam" id="PF14541">
    <property type="entry name" value="TAXi_C"/>
    <property type="match status" value="1"/>
</dbReference>
<keyword evidence="2 6" id="KW-0645">Protease</keyword>
<dbReference type="FunFam" id="2.40.70.10:FF:000015">
    <property type="entry name" value="Aspartyl protease family protein"/>
    <property type="match status" value="1"/>
</dbReference>
<feature type="signal peptide" evidence="7">
    <location>
        <begin position="1"/>
        <end position="29"/>
    </location>
</feature>
<dbReference type="EC" id="3.4.23.12" evidence="9"/>
<feature type="domain" description="Peptidase A1" evidence="8">
    <location>
        <begin position="62"/>
        <end position="441"/>
    </location>
</feature>
<evidence type="ECO:0000313" key="9">
    <source>
        <dbReference type="EMBL" id="RHN59223.1"/>
    </source>
</evidence>
<evidence type="ECO:0000256" key="3">
    <source>
        <dbReference type="ARBA" id="ARBA00022750"/>
    </source>
</evidence>
<dbReference type="PANTHER" id="PTHR13683:SF227">
    <property type="entry name" value="EUKARYOTIC ASPARTYL PROTEASE FAMILY PROTEIN"/>
    <property type="match status" value="1"/>
</dbReference>
<dbReference type="InterPro" id="IPR032799">
    <property type="entry name" value="TAXi_C"/>
</dbReference>
<dbReference type="PROSITE" id="PS51767">
    <property type="entry name" value="PEPTIDASE_A1"/>
    <property type="match status" value="1"/>
</dbReference>
<dbReference type="InterPro" id="IPR001461">
    <property type="entry name" value="Aspartic_peptidase_A1"/>
</dbReference>
<keyword evidence="7" id="KW-0732">Signal</keyword>
<protein>
    <submittedName>
        <fullName evidence="9">Putative nepenthesin</fullName>
        <ecNumber evidence="9">3.4.23.12</ecNumber>
    </submittedName>
</protein>
<dbReference type="PANTHER" id="PTHR13683">
    <property type="entry name" value="ASPARTYL PROTEASES"/>
    <property type="match status" value="1"/>
</dbReference>
<dbReference type="PRINTS" id="PR00792">
    <property type="entry name" value="PEPSIN"/>
</dbReference>
<accession>A0A396I391</accession>
<evidence type="ECO:0000256" key="1">
    <source>
        <dbReference type="ARBA" id="ARBA00007447"/>
    </source>
</evidence>
<keyword evidence="4 6" id="KW-0378">Hydrolase</keyword>